<reference evidence="2 3" key="1">
    <citation type="submission" date="2021-01" db="EMBL/GenBank/DDBJ databases">
        <title>WGS of actinomycetes isolated from Thailand.</title>
        <authorList>
            <person name="Thawai C."/>
        </authorList>
    </citation>
    <scope>NUCLEOTIDE SEQUENCE [LARGE SCALE GENOMIC DNA]</scope>
    <source>
        <strain evidence="2 3">CA1R205</strain>
    </source>
</reference>
<dbReference type="EMBL" id="JAERRF010000010">
    <property type="protein sequence ID" value="MBL1098695.1"/>
    <property type="molecule type" value="Genomic_DNA"/>
</dbReference>
<evidence type="ECO:0000256" key="1">
    <source>
        <dbReference type="SAM" id="Phobius"/>
    </source>
</evidence>
<feature type="transmembrane region" description="Helical" evidence="1">
    <location>
        <begin position="45"/>
        <end position="65"/>
    </location>
</feature>
<proteinExistence type="predicted"/>
<dbReference type="Proteomes" id="UP000634229">
    <property type="component" value="Unassembled WGS sequence"/>
</dbReference>
<evidence type="ECO:0000313" key="2">
    <source>
        <dbReference type="EMBL" id="MBL1098695.1"/>
    </source>
</evidence>
<accession>A0ABS1NFL5</accession>
<comment type="caution">
    <text evidence="2">The sequence shown here is derived from an EMBL/GenBank/DDBJ whole genome shotgun (WGS) entry which is preliminary data.</text>
</comment>
<feature type="transmembrane region" description="Helical" evidence="1">
    <location>
        <begin position="210"/>
        <end position="228"/>
    </location>
</feature>
<evidence type="ECO:0000313" key="3">
    <source>
        <dbReference type="Proteomes" id="UP000634229"/>
    </source>
</evidence>
<keyword evidence="3" id="KW-1185">Reference proteome</keyword>
<keyword evidence="1" id="KW-0812">Transmembrane</keyword>
<keyword evidence="1" id="KW-1133">Transmembrane helix</keyword>
<keyword evidence="1" id="KW-0472">Membrane</keyword>
<gene>
    <name evidence="2" type="ORF">JK363_18910</name>
</gene>
<dbReference type="InterPro" id="IPR025333">
    <property type="entry name" value="DUF4239"/>
</dbReference>
<name>A0ABS1NFL5_9ACTN</name>
<dbReference type="RefSeq" id="WP_201876321.1">
    <property type="nucleotide sequence ID" value="NZ_JAERRF010000010.1"/>
</dbReference>
<organism evidence="2 3">
    <name type="scientific">Streptomyces coffeae</name>
    <dbReference type="NCBI Taxonomy" id="621382"/>
    <lineage>
        <taxon>Bacteria</taxon>
        <taxon>Bacillati</taxon>
        <taxon>Actinomycetota</taxon>
        <taxon>Actinomycetes</taxon>
        <taxon>Kitasatosporales</taxon>
        <taxon>Streptomycetaceae</taxon>
        <taxon>Streptomyces</taxon>
    </lineage>
</organism>
<dbReference type="Pfam" id="PF14023">
    <property type="entry name" value="Bestrophin-like"/>
    <property type="match status" value="1"/>
</dbReference>
<feature type="transmembrane region" description="Helical" evidence="1">
    <location>
        <begin position="182"/>
        <end position="204"/>
    </location>
</feature>
<protein>
    <submittedName>
        <fullName evidence="2">DUF4239 domain-containing protein</fullName>
    </submittedName>
</protein>
<sequence>MPEWLILTLLMAGVCTAVVLAAVLNAHRLGGDDDPSETPDVLDYMIMMIGVVYAIVLGLAIAGVWEARGAAQNGVRTEAQALHEVSARASVYPRSVRDRIDEDIDAYVDHVVSKEWQVMIDKGELTERGTALLDAVRHEVTHARPHTALQSQAYQPMVDEVAAADAARTARQQSAGPTMPPVVWIGLALGAALVIGLIFTLQIRRSPRELMLSVMFTSLIVFLLFLVWDFDDPFGRSVGDTTTPFTDLFPSARGGV</sequence>